<evidence type="ECO:0000313" key="1">
    <source>
        <dbReference type="EMBL" id="EID51729.1"/>
    </source>
</evidence>
<evidence type="ECO:0000313" key="2">
    <source>
        <dbReference type="Proteomes" id="UP000004863"/>
    </source>
</evidence>
<keyword evidence="2" id="KW-1185">Reference proteome</keyword>
<name>I0UV26_9MICC</name>
<dbReference type="AlphaFoldDB" id="I0UV26"/>
<dbReference type="RefSeq" id="WP_006887534.1">
    <property type="nucleotide sequence ID" value="NZ_AJJQ01000013.1"/>
</dbReference>
<accession>I0UV26</accession>
<proteinExistence type="predicted"/>
<sequence length="66" mass="7653">MKITATHDSHHVYQDAAFTNLGNYKRNQAVAIGLQGRVKELLGHHIIMQILFKEKLREEEQLDQKP</sequence>
<comment type="caution">
    <text evidence="1">The sequence shown here is derived from an EMBL/GenBank/DDBJ whole genome shotgun (WGS) entry which is preliminary data.</text>
</comment>
<organism evidence="1 2">
    <name type="scientific">Rothia aeria F0474</name>
    <dbReference type="NCBI Taxonomy" id="1125724"/>
    <lineage>
        <taxon>Bacteria</taxon>
        <taxon>Bacillati</taxon>
        <taxon>Actinomycetota</taxon>
        <taxon>Actinomycetes</taxon>
        <taxon>Micrococcales</taxon>
        <taxon>Micrococcaceae</taxon>
        <taxon>Rothia</taxon>
    </lineage>
</organism>
<protein>
    <submittedName>
        <fullName evidence="1">Uncharacterized protein</fullName>
    </submittedName>
</protein>
<gene>
    <name evidence="1" type="ORF">HMPREF1324_1975</name>
</gene>
<dbReference type="EMBL" id="AJJQ01000013">
    <property type="protein sequence ID" value="EID51729.1"/>
    <property type="molecule type" value="Genomic_DNA"/>
</dbReference>
<dbReference type="Proteomes" id="UP000004863">
    <property type="component" value="Unassembled WGS sequence"/>
</dbReference>
<reference evidence="1" key="1">
    <citation type="submission" date="2012-03" db="EMBL/GenBank/DDBJ databases">
        <authorList>
            <person name="Durkin A.S."/>
            <person name="McCorrison J."/>
            <person name="Torralba M."/>
            <person name="Gillis M."/>
            <person name="Methe B."/>
            <person name="Sutton G."/>
            <person name="Nelson K.E."/>
        </authorList>
    </citation>
    <scope>NUCLEOTIDE SEQUENCE [LARGE SCALE GENOMIC DNA]</scope>
    <source>
        <strain evidence="1">F0474</strain>
    </source>
</reference>